<evidence type="ECO:0000256" key="1">
    <source>
        <dbReference type="ARBA" id="ARBA00007761"/>
    </source>
</evidence>
<feature type="compositionally biased region" description="Basic and acidic residues" evidence="4">
    <location>
        <begin position="242"/>
        <end position="259"/>
    </location>
</feature>
<dbReference type="PANTHER" id="PTHR15629">
    <property type="entry name" value="SH3YL1 PROTEIN"/>
    <property type="match status" value="1"/>
</dbReference>
<dbReference type="Pfam" id="PF00018">
    <property type="entry name" value="SH3_1"/>
    <property type="match status" value="1"/>
</dbReference>
<dbReference type="GO" id="GO:0051017">
    <property type="term" value="P:actin filament bundle assembly"/>
    <property type="evidence" value="ECO:0007669"/>
    <property type="project" value="TreeGrafter"/>
</dbReference>
<dbReference type="AlphaFoldDB" id="A0A316UXD3"/>
<feature type="compositionally biased region" description="Low complexity" evidence="4">
    <location>
        <begin position="404"/>
        <end position="421"/>
    </location>
</feature>
<feature type="compositionally biased region" description="Basic and acidic residues" evidence="4">
    <location>
        <begin position="269"/>
        <end position="278"/>
    </location>
</feature>
<feature type="compositionally biased region" description="Basic and acidic residues" evidence="4">
    <location>
        <begin position="464"/>
        <end position="474"/>
    </location>
</feature>
<dbReference type="SUPFAM" id="SSF50044">
    <property type="entry name" value="SH3-domain"/>
    <property type="match status" value="1"/>
</dbReference>
<feature type="compositionally biased region" description="Polar residues" evidence="4">
    <location>
        <begin position="373"/>
        <end position="383"/>
    </location>
</feature>
<dbReference type="InterPro" id="IPR001452">
    <property type="entry name" value="SH3_domain"/>
</dbReference>
<keyword evidence="2 3" id="KW-0728">SH3 domain</keyword>
<dbReference type="PROSITE" id="PS50002">
    <property type="entry name" value="SH3"/>
    <property type="match status" value="1"/>
</dbReference>
<comment type="similarity">
    <text evidence="1">Belongs to the SH3YL1 family.</text>
</comment>
<dbReference type="PRINTS" id="PR00452">
    <property type="entry name" value="SH3DOMAIN"/>
</dbReference>
<dbReference type="GO" id="GO:0035091">
    <property type="term" value="F:phosphatidylinositol binding"/>
    <property type="evidence" value="ECO:0007669"/>
    <property type="project" value="TreeGrafter"/>
</dbReference>
<protein>
    <submittedName>
        <fullName evidence="6">DUF500-domain-containing protein</fullName>
    </submittedName>
</protein>
<dbReference type="InterPro" id="IPR033643">
    <property type="entry name" value="SYLF_SH3YL1-like"/>
</dbReference>
<dbReference type="STRING" id="1569628.A0A316UXD3"/>
<evidence type="ECO:0000256" key="2">
    <source>
        <dbReference type="ARBA" id="ARBA00022443"/>
    </source>
</evidence>
<accession>A0A316UXD3</accession>
<feature type="compositionally biased region" description="Low complexity" evidence="4">
    <location>
        <begin position="771"/>
        <end position="782"/>
    </location>
</feature>
<proteinExistence type="inferred from homology"/>
<dbReference type="GO" id="GO:0030479">
    <property type="term" value="C:actin cortical patch"/>
    <property type="evidence" value="ECO:0007669"/>
    <property type="project" value="TreeGrafter"/>
</dbReference>
<dbReference type="GeneID" id="37026705"/>
<dbReference type="OrthoDB" id="443981at2759"/>
<gene>
    <name evidence="6" type="ORF">BDZ90DRAFT_229010</name>
</gene>
<feature type="compositionally biased region" description="Low complexity" evidence="4">
    <location>
        <begin position="731"/>
        <end position="760"/>
    </location>
</feature>
<dbReference type="EMBL" id="KZ819662">
    <property type="protein sequence ID" value="PWN29966.1"/>
    <property type="molecule type" value="Genomic_DNA"/>
</dbReference>
<evidence type="ECO:0000313" key="7">
    <source>
        <dbReference type="Proteomes" id="UP000245884"/>
    </source>
</evidence>
<dbReference type="PANTHER" id="PTHR15629:SF2">
    <property type="entry name" value="SH3 DOMAIN-CONTAINING YSC84-LIKE PROTEIN 1"/>
    <property type="match status" value="1"/>
</dbReference>
<dbReference type="InterPro" id="IPR051702">
    <property type="entry name" value="SH3_domain_YSC84-like"/>
</dbReference>
<feature type="domain" description="SH3" evidence="5">
    <location>
        <begin position="802"/>
        <end position="864"/>
    </location>
</feature>
<keyword evidence="7" id="KW-1185">Reference proteome</keyword>
<dbReference type="InterPro" id="IPR036028">
    <property type="entry name" value="SH3-like_dom_sf"/>
</dbReference>
<dbReference type="GO" id="GO:0051666">
    <property type="term" value="P:actin cortical patch localization"/>
    <property type="evidence" value="ECO:0007669"/>
    <property type="project" value="TreeGrafter"/>
</dbReference>
<evidence type="ECO:0000259" key="5">
    <source>
        <dbReference type="PROSITE" id="PS50002"/>
    </source>
</evidence>
<reference evidence="6 7" key="1">
    <citation type="journal article" date="2018" name="Mol. Biol. Evol.">
        <title>Broad Genomic Sampling Reveals a Smut Pathogenic Ancestry of the Fungal Clade Ustilaginomycotina.</title>
        <authorList>
            <person name="Kijpornyongpan T."/>
            <person name="Mondo S.J."/>
            <person name="Barry K."/>
            <person name="Sandor L."/>
            <person name="Lee J."/>
            <person name="Lipzen A."/>
            <person name="Pangilinan J."/>
            <person name="LaButti K."/>
            <person name="Hainaut M."/>
            <person name="Henrissat B."/>
            <person name="Grigoriev I.V."/>
            <person name="Spatafora J.W."/>
            <person name="Aime M.C."/>
        </authorList>
    </citation>
    <scope>NUCLEOTIDE SEQUENCE [LARGE SCALE GENOMIC DNA]</scope>
    <source>
        <strain evidence="6 7">MCA 5214</strain>
    </source>
</reference>
<evidence type="ECO:0000256" key="3">
    <source>
        <dbReference type="PROSITE-ProRule" id="PRU00192"/>
    </source>
</evidence>
<dbReference type="Gene3D" id="2.30.30.40">
    <property type="entry name" value="SH3 Domains"/>
    <property type="match status" value="1"/>
</dbReference>
<dbReference type="Pfam" id="PF04366">
    <property type="entry name" value="Ysc84"/>
    <property type="match status" value="1"/>
</dbReference>
<dbReference type="SMART" id="SM00326">
    <property type="entry name" value="SH3"/>
    <property type="match status" value="1"/>
</dbReference>
<name>A0A316UXD3_9BASI</name>
<dbReference type="InterPro" id="IPR007461">
    <property type="entry name" value="Ysc84_actin-binding"/>
</dbReference>
<dbReference type="Proteomes" id="UP000245884">
    <property type="component" value="Unassembled WGS sequence"/>
</dbReference>
<feature type="compositionally biased region" description="Basic and acidic residues" evidence="4">
    <location>
        <begin position="585"/>
        <end position="594"/>
    </location>
</feature>
<organism evidence="6 7">
    <name type="scientific">Jaminaea rosea</name>
    <dbReference type="NCBI Taxonomy" id="1569628"/>
    <lineage>
        <taxon>Eukaryota</taxon>
        <taxon>Fungi</taxon>
        <taxon>Dikarya</taxon>
        <taxon>Basidiomycota</taxon>
        <taxon>Ustilaginomycotina</taxon>
        <taxon>Exobasidiomycetes</taxon>
        <taxon>Microstromatales</taxon>
        <taxon>Microstromatales incertae sedis</taxon>
        <taxon>Jaminaea</taxon>
    </lineage>
</organism>
<dbReference type="RefSeq" id="XP_025364578.1">
    <property type="nucleotide sequence ID" value="XM_025504882.1"/>
</dbReference>
<feature type="compositionally biased region" description="Low complexity" evidence="4">
    <location>
        <begin position="615"/>
        <end position="630"/>
    </location>
</feature>
<feature type="region of interest" description="Disordered" evidence="4">
    <location>
        <begin position="530"/>
        <end position="785"/>
    </location>
</feature>
<dbReference type="GO" id="GO:0051015">
    <property type="term" value="F:actin filament binding"/>
    <property type="evidence" value="ECO:0007669"/>
    <property type="project" value="TreeGrafter"/>
</dbReference>
<sequence>MGNPLPVNLASECRKADKILKDFVDPVNGLDRIIPLTVLRRAKGFAIFSIFRVGFLLTARAGSGVVVAKLPDGSWSAPSALGIGGIGGGFSAGAEVTDFIVVLNSRAAVKSFMATGSLQLGGNLSLSVGPLGRSAEAAGSLSSGGGVAAMFSYSKSQGLFGGVSLEGTILVDRSDANAKAYHRSCTAKQILSGSLDVPAFASGLIGTIERLSLTGAMSQAARADEIEPGAGRDSWSMDEGDRDSFDRYEQRRGGEKESGLENYFSQAELDSRQRKYERGQTTPGGGGRVTTPMASSSSRQDLASRQSPRGGPPSNSTRDPFAAAEDEDDPAYSLDRDNALRNAGTYGFSPGGGGSITNSPKQSRKGGGGTPSDYGSSTPTGVSGRQRAGSRGAMVAGYFDDLVSSATPSSSNNKSPRSYSPLNGKRPTMGHRKSSSTFSLGRFGKSKTPPPDALLNGAPSSDSRFPEDFSRREASSSSAEDELRDRLGAMSFDNGGSSSDYNPTAGGRISPSAYLNGGLKKMTPAEAVLAAAAARSSGAASSSSSAGRGPGNRASANPDAFGDLWESERERRGSSRISSSSYRPGLDELDRELQRNGSISSVESARRAAPPPPLAAHRASSYGSSSFSDAKVSRPQSSSPKFGFRTGSGGRDRSNSGSAGGILGSFRTNSGGPPTSKAASWLAGGGGERGSKLQHQTDVWAGYEDSSESEDGGHGRYGGAGYEPRSNAAWRPPSRTQSTTPRATSAAAARARVPSSVAERSPFDSNAGGDASIASSPPSSTIQPRISSLPLSDAVVVTPSATSSNRVLASFDFPGQESTDLSFVRGDVILVLRRTESTNDWWLGENERTGEQGSFPANFVEGVE</sequence>
<feature type="compositionally biased region" description="Polar residues" evidence="4">
    <location>
        <begin position="293"/>
        <end position="318"/>
    </location>
</feature>
<evidence type="ECO:0000256" key="4">
    <source>
        <dbReference type="SAM" id="MobiDB-lite"/>
    </source>
</evidence>
<feature type="compositionally biased region" description="Low complexity" evidence="4">
    <location>
        <begin position="530"/>
        <end position="556"/>
    </location>
</feature>
<dbReference type="CDD" id="cd11525">
    <property type="entry name" value="SYLF_SH3YL1_like"/>
    <property type="match status" value="1"/>
</dbReference>
<feature type="region of interest" description="Disordered" evidence="4">
    <location>
        <begin position="222"/>
        <end position="518"/>
    </location>
</feature>
<evidence type="ECO:0000313" key="6">
    <source>
        <dbReference type="EMBL" id="PWN29966.1"/>
    </source>
</evidence>